<evidence type="ECO:0000256" key="1">
    <source>
        <dbReference type="ARBA" id="ARBA00004123"/>
    </source>
</evidence>
<evidence type="ECO:0000256" key="2">
    <source>
        <dbReference type="ARBA" id="ARBA00023015"/>
    </source>
</evidence>
<gene>
    <name evidence="7" type="ORF">CROQUDRAFT_318408</name>
</gene>
<evidence type="ECO:0000256" key="4">
    <source>
        <dbReference type="ARBA" id="ARBA00023242"/>
    </source>
</evidence>
<dbReference type="GO" id="GO:0005634">
    <property type="term" value="C:nucleus"/>
    <property type="evidence" value="ECO:0007669"/>
    <property type="project" value="UniProtKB-SubCell"/>
</dbReference>
<comment type="caution">
    <text evidence="7">The sequence shown here is derived from an EMBL/GenBank/DDBJ whole genome shotgun (WGS) entry which is preliminary data.</text>
</comment>
<accession>A0A9P6TG64</accession>
<dbReference type="PANTHER" id="PTHR33572:SF3">
    <property type="entry name" value="VELVET COMPLEX SUBUNIT B"/>
    <property type="match status" value="1"/>
</dbReference>
<feature type="compositionally biased region" description="Polar residues" evidence="5">
    <location>
        <begin position="146"/>
        <end position="159"/>
    </location>
</feature>
<keyword evidence="2" id="KW-0805">Transcription regulation</keyword>
<dbReference type="Gene3D" id="2.60.40.3960">
    <property type="entry name" value="Velvet domain"/>
    <property type="match status" value="2"/>
</dbReference>
<dbReference type="PROSITE" id="PS51821">
    <property type="entry name" value="VELVET"/>
    <property type="match status" value="1"/>
</dbReference>
<keyword evidence="3" id="KW-0804">Transcription</keyword>
<reference evidence="7" key="1">
    <citation type="submission" date="2013-11" db="EMBL/GenBank/DDBJ databases">
        <title>Genome sequence of the fusiform rust pathogen reveals effectors for host alternation and coevolution with pine.</title>
        <authorList>
            <consortium name="DOE Joint Genome Institute"/>
            <person name="Smith K."/>
            <person name="Pendleton A."/>
            <person name="Kubisiak T."/>
            <person name="Anderson C."/>
            <person name="Salamov A."/>
            <person name="Aerts A."/>
            <person name="Riley R."/>
            <person name="Clum A."/>
            <person name="Lindquist E."/>
            <person name="Ence D."/>
            <person name="Campbell M."/>
            <person name="Kronenberg Z."/>
            <person name="Feau N."/>
            <person name="Dhillon B."/>
            <person name="Hamelin R."/>
            <person name="Burleigh J."/>
            <person name="Smith J."/>
            <person name="Yandell M."/>
            <person name="Nelson C."/>
            <person name="Grigoriev I."/>
            <person name="Davis J."/>
        </authorList>
    </citation>
    <scope>NUCLEOTIDE SEQUENCE</scope>
    <source>
        <strain evidence="7">G11</strain>
    </source>
</reference>
<dbReference type="Pfam" id="PF11754">
    <property type="entry name" value="Velvet"/>
    <property type="match status" value="1"/>
</dbReference>
<evidence type="ECO:0000259" key="6">
    <source>
        <dbReference type="PROSITE" id="PS51821"/>
    </source>
</evidence>
<evidence type="ECO:0000256" key="5">
    <source>
        <dbReference type="SAM" id="MobiDB-lite"/>
    </source>
</evidence>
<keyword evidence="8" id="KW-1185">Reference proteome</keyword>
<feature type="compositionally biased region" description="Acidic residues" evidence="5">
    <location>
        <begin position="393"/>
        <end position="407"/>
    </location>
</feature>
<dbReference type="PANTHER" id="PTHR33572">
    <property type="entry name" value="SPORE DEVELOPMENT REGULATOR VOSA"/>
    <property type="match status" value="1"/>
</dbReference>
<evidence type="ECO:0000313" key="8">
    <source>
        <dbReference type="Proteomes" id="UP000886653"/>
    </source>
</evidence>
<organism evidence="7 8">
    <name type="scientific">Cronartium quercuum f. sp. fusiforme G11</name>
    <dbReference type="NCBI Taxonomy" id="708437"/>
    <lineage>
        <taxon>Eukaryota</taxon>
        <taxon>Fungi</taxon>
        <taxon>Dikarya</taxon>
        <taxon>Basidiomycota</taxon>
        <taxon>Pucciniomycotina</taxon>
        <taxon>Pucciniomycetes</taxon>
        <taxon>Pucciniales</taxon>
        <taxon>Coleosporiaceae</taxon>
        <taxon>Cronartium</taxon>
    </lineage>
</organism>
<dbReference type="AlphaFoldDB" id="A0A9P6TG64"/>
<feature type="compositionally biased region" description="Low complexity" evidence="5">
    <location>
        <begin position="117"/>
        <end position="127"/>
    </location>
</feature>
<sequence length="407" mass="44788">MLVYLFTHTITSFERMSSSSGMRSLTNLLVSHDRTYSLQILQQPVRARMCGFGDRDRRLLTPPIIVELLVHDVHSGQRVDAEDIDATFFILNTDLWSSNCDQELNIVMHPVFFNSETTNTRSTSSKNVPVPGLYHAPPPSPAVYSTHDQSLSINPSSSHMSHREASRPQSPHAYPDQRSHRNSFGPDQMGSGSRTQAPTFAHILHDYPSRGGLSNFPMESSHSRNVAAQPESQAGPGDGGPSTTFRSNHKPCFYGGIPNSNFTSGPGPSGSGTTTIGSEMAYTRNLIGANSQSACKLKGLDGRTSIFFIFHDLSIRTEGRFCFRFTFFSLASGEGGRTDQSVDVLARTFSDPFQVYSAKKFPGMLGPTELTKHFASQRVRIPTRTRKSREDEIGATDEEISAEGDPE</sequence>
<evidence type="ECO:0000256" key="3">
    <source>
        <dbReference type="ARBA" id="ARBA00023163"/>
    </source>
</evidence>
<feature type="region of interest" description="Disordered" evidence="5">
    <location>
        <begin position="117"/>
        <end position="250"/>
    </location>
</feature>
<feature type="region of interest" description="Disordered" evidence="5">
    <location>
        <begin position="380"/>
        <end position="407"/>
    </location>
</feature>
<dbReference type="InterPro" id="IPR038491">
    <property type="entry name" value="Velvet_dom_sf"/>
</dbReference>
<evidence type="ECO:0000313" key="7">
    <source>
        <dbReference type="EMBL" id="KAG0149453.1"/>
    </source>
</evidence>
<feature type="domain" description="Velvet" evidence="6">
    <location>
        <begin position="31"/>
        <end position="384"/>
    </location>
</feature>
<dbReference type="OrthoDB" id="1746739at2759"/>
<dbReference type="InterPro" id="IPR021740">
    <property type="entry name" value="Velvet"/>
</dbReference>
<dbReference type="InterPro" id="IPR037525">
    <property type="entry name" value="Velvet_dom"/>
</dbReference>
<proteinExistence type="predicted"/>
<keyword evidence="4" id="KW-0539">Nucleus</keyword>
<dbReference type="EMBL" id="MU167227">
    <property type="protein sequence ID" value="KAG0149453.1"/>
    <property type="molecule type" value="Genomic_DNA"/>
</dbReference>
<feature type="compositionally biased region" description="Polar residues" evidence="5">
    <location>
        <begin position="217"/>
        <end position="232"/>
    </location>
</feature>
<name>A0A9P6TG64_9BASI</name>
<dbReference type="Proteomes" id="UP000886653">
    <property type="component" value="Unassembled WGS sequence"/>
</dbReference>
<comment type="subcellular location">
    <subcellularLocation>
        <location evidence="1">Nucleus</location>
    </subcellularLocation>
</comment>
<protein>
    <recommendedName>
        <fullName evidence="6">Velvet domain-containing protein</fullName>
    </recommendedName>
</protein>